<protein>
    <recommendedName>
        <fullName evidence="5 13">Guanylate kinase</fullName>
        <ecNumber evidence="4 13">2.7.4.8</ecNumber>
    </recommendedName>
    <alternativeName>
        <fullName evidence="11 13">GMP kinase</fullName>
    </alternativeName>
</protein>
<evidence type="ECO:0000256" key="5">
    <source>
        <dbReference type="ARBA" id="ARBA00016296"/>
    </source>
</evidence>
<keyword evidence="8 13" id="KW-0547">Nucleotide-binding</keyword>
<keyword evidence="7 13" id="KW-0808">Transferase</keyword>
<comment type="subcellular location">
    <subcellularLocation>
        <location evidence="2 13">Cytoplasm</location>
    </subcellularLocation>
</comment>
<dbReference type="Gene3D" id="3.30.63.10">
    <property type="entry name" value="Guanylate Kinase phosphate binding domain"/>
    <property type="match status" value="1"/>
</dbReference>
<dbReference type="eggNOG" id="COG0194">
    <property type="taxonomic scope" value="Bacteria"/>
</dbReference>
<evidence type="ECO:0000256" key="12">
    <source>
        <dbReference type="ARBA" id="ARBA00048594"/>
    </source>
</evidence>
<dbReference type="SMART" id="SM00072">
    <property type="entry name" value="GuKc"/>
    <property type="match status" value="1"/>
</dbReference>
<dbReference type="AlphaFoldDB" id="A0A081N0J2"/>
<dbReference type="FunFam" id="3.30.63.10:FF:000002">
    <property type="entry name" value="Guanylate kinase 1"/>
    <property type="match status" value="1"/>
</dbReference>
<evidence type="ECO:0000313" key="15">
    <source>
        <dbReference type="EMBL" id="KEQ11965.1"/>
    </source>
</evidence>
<evidence type="ECO:0000256" key="7">
    <source>
        <dbReference type="ARBA" id="ARBA00022679"/>
    </source>
</evidence>
<dbReference type="HAMAP" id="MF_00328">
    <property type="entry name" value="Guanylate_kinase"/>
    <property type="match status" value="1"/>
</dbReference>
<evidence type="ECO:0000313" key="16">
    <source>
        <dbReference type="Proteomes" id="UP000028006"/>
    </source>
</evidence>
<dbReference type="Gene3D" id="3.40.50.300">
    <property type="entry name" value="P-loop containing nucleotide triphosphate hydrolases"/>
    <property type="match status" value="1"/>
</dbReference>
<dbReference type="PANTHER" id="PTHR23117">
    <property type="entry name" value="GUANYLATE KINASE-RELATED"/>
    <property type="match status" value="1"/>
</dbReference>
<evidence type="ECO:0000256" key="11">
    <source>
        <dbReference type="ARBA" id="ARBA00030128"/>
    </source>
</evidence>
<keyword evidence="9 13" id="KW-0418">Kinase</keyword>
<evidence type="ECO:0000256" key="8">
    <source>
        <dbReference type="ARBA" id="ARBA00022741"/>
    </source>
</evidence>
<evidence type="ECO:0000256" key="3">
    <source>
        <dbReference type="ARBA" id="ARBA00005790"/>
    </source>
</evidence>
<keyword evidence="10 13" id="KW-0067">ATP-binding</keyword>
<comment type="caution">
    <text evidence="15">The sequence shown here is derived from an EMBL/GenBank/DDBJ whole genome shotgun (WGS) entry which is preliminary data.</text>
</comment>
<name>A0A081N0J2_9GAMM</name>
<gene>
    <name evidence="13" type="primary">gmk</name>
    <name evidence="15" type="ORF">GZ77_22965</name>
</gene>
<dbReference type="CDD" id="cd00071">
    <property type="entry name" value="GMPK"/>
    <property type="match status" value="1"/>
</dbReference>
<evidence type="ECO:0000256" key="1">
    <source>
        <dbReference type="ARBA" id="ARBA00003531"/>
    </source>
</evidence>
<dbReference type="InterPro" id="IPR017665">
    <property type="entry name" value="Guanylate_kinase"/>
</dbReference>
<dbReference type="Proteomes" id="UP000028006">
    <property type="component" value="Unassembled WGS sequence"/>
</dbReference>
<keyword evidence="6 13" id="KW-0963">Cytoplasm</keyword>
<dbReference type="PROSITE" id="PS00856">
    <property type="entry name" value="GUANYLATE_KINASE_1"/>
    <property type="match status" value="1"/>
</dbReference>
<comment type="similarity">
    <text evidence="3 13">Belongs to the guanylate kinase family.</text>
</comment>
<dbReference type="EC" id="2.7.4.8" evidence="4 13"/>
<evidence type="ECO:0000256" key="6">
    <source>
        <dbReference type="ARBA" id="ARBA00022490"/>
    </source>
</evidence>
<organism evidence="15 16">
    <name type="scientific">Endozoicomonas montiporae</name>
    <dbReference type="NCBI Taxonomy" id="1027273"/>
    <lineage>
        <taxon>Bacteria</taxon>
        <taxon>Pseudomonadati</taxon>
        <taxon>Pseudomonadota</taxon>
        <taxon>Gammaproteobacteria</taxon>
        <taxon>Oceanospirillales</taxon>
        <taxon>Endozoicomonadaceae</taxon>
        <taxon>Endozoicomonas</taxon>
    </lineage>
</organism>
<accession>A0A081N0J2</accession>
<dbReference type="PANTHER" id="PTHR23117:SF13">
    <property type="entry name" value="GUANYLATE KINASE"/>
    <property type="match status" value="1"/>
</dbReference>
<comment type="function">
    <text evidence="1 13">Essential for recycling GMP and indirectly, cGMP.</text>
</comment>
<dbReference type="RefSeq" id="WP_034879285.1">
    <property type="nucleotide sequence ID" value="NZ_JOKG01000005.1"/>
</dbReference>
<comment type="catalytic activity">
    <reaction evidence="12 13">
        <text>GMP + ATP = GDP + ADP</text>
        <dbReference type="Rhea" id="RHEA:20780"/>
        <dbReference type="ChEBI" id="CHEBI:30616"/>
        <dbReference type="ChEBI" id="CHEBI:58115"/>
        <dbReference type="ChEBI" id="CHEBI:58189"/>
        <dbReference type="ChEBI" id="CHEBI:456216"/>
        <dbReference type="EC" id="2.7.4.8"/>
    </reaction>
</comment>
<dbReference type="FunFam" id="3.40.50.300:FF:000855">
    <property type="entry name" value="Guanylate kinase"/>
    <property type="match status" value="1"/>
</dbReference>
<evidence type="ECO:0000259" key="14">
    <source>
        <dbReference type="PROSITE" id="PS50052"/>
    </source>
</evidence>
<sequence length="205" mass="23137">MANKGKLYIIAAPSGAGKTSLVKAMVESTPHVKVSVSHTTRAQRPGEVDGVNYHFVSTEAFQKELGEGLFLEHAEVFGNYYGTSETWVREQLAQGEDVILEIDWQGAKQVRRLMPDAVSIFILPPSLEALRERLIGRATDDMEIIDRRMAQAVSEMSHYGEFDYLVINDEFDLALRDLQTIIRSRRLAIGWMQHYKADLIKGLLN</sequence>
<dbReference type="GO" id="GO:0005829">
    <property type="term" value="C:cytosol"/>
    <property type="evidence" value="ECO:0007669"/>
    <property type="project" value="TreeGrafter"/>
</dbReference>
<dbReference type="GO" id="GO:0004385">
    <property type="term" value="F:GMP kinase activity"/>
    <property type="evidence" value="ECO:0007669"/>
    <property type="project" value="UniProtKB-UniRule"/>
</dbReference>
<evidence type="ECO:0000256" key="2">
    <source>
        <dbReference type="ARBA" id="ARBA00004496"/>
    </source>
</evidence>
<dbReference type="InterPro" id="IPR008145">
    <property type="entry name" value="GK/Ca_channel_bsu"/>
</dbReference>
<evidence type="ECO:0000256" key="9">
    <source>
        <dbReference type="ARBA" id="ARBA00022777"/>
    </source>
</evidence>
<dbReference type="Pfam" id="PF00625">
    <property type="entry name" value="Guanylate_kin"/>
    <property type="match status" value="1"/>
</dbReference>
<reference evidence="15 16" key="1">
    <citation type="submission" date="2014-06" db="EMBL/GenBank/DDBJ databases">
        <title>Whole Genome Sequences of Three Symbiotic Endozoicomonas Bacteria.</title>
        <authorList>
            <person name="Neave M.J."/>
            <person name="Apprill A."/>
            <person name="Voolstra C.R."/>
        </authorList>
    </citation>
    <scope>NUCLEOTIDE SEQUENCE [LARGE SCALE GENOMIC DNA]</scope>
    <source>
        <strain evidence="15 16">LMG 24815</strain>
    </source>
</reference>
<feature type="binding site" evidence="13">
    <location>
        <begin position="12"/>
        <end position="19"/>
    </location>
    <ligand>
        <name>ATP</name>
        <dbReference type="ChEBI" id="CHEBI:30616"/>
    </ligand>
</feature>
<dbReference type="GO" id="GO:0005524">
    <property type="term" value="F:ATP binding"/>
    <property type="evidence" value="ECO:0007669"/>
    <property type="project" value="UniProtKB-UniRule"/>
</dbReference>
<dbReference type="SUPFAM" id="SSF52540">
    <property type="entry name" value="P-loop containing nucleoside triphosphate hydrolases"/>
    <property type="match status" value="1"/>
</dbReference>
<evidence type="ECO:0000256" key="4">
    <source>
        <dbReference type="ARBA" id="ARBA00012961"/>
    </source>
</evidence>
<dbReference type="EMBL" id="JOKG01000005">
    <property type="protein sequence ID" value="KEQ11965.1"/>
    <property type="molecule type" value="Genomic_DNA"/>
</dbReference>
<proteinExistence type="inferred from homology"/>
<evidence type="ECO:0000256" key="10">
    <source>
        <dbReference type="ARBA" id="ARBA00022840"/>
    </source>
</evidence>
<dbReference type="PROSITE" id="PS50052">
    <property type="entry name" value="GUANYLATE_KINASE_2"/>
    <property type="match status" value="1"/>
</dbReference>
<dbReference type="InterPro" id="IPR020590">
    <property type="entry name" value="Guanylate_kinase_CS"/>
</dbReference>
<dbReference type="InterPro" id="IPR008144">
    <property type="entry name" value="Guanylate_kin-like_dom"/>
</dbReference>
<keyword evidence="16" id="KW-1185">Reference proteome</keyword>
<evidence type="ECO:0000256" key="13">
    <source>
        <dbReference type="HAMAP-Rule" id="MF_00328"/>
    </source>
</evidence>
<feature type="domain" description="Guanylate kinase-like" evidence="14">
    <location>
        <begin position="5"/>
        <end position="183"/>
    </location>
</feature>
<dbReference type="NCBIfam" id="TIGR03263">
    <property type="entry name" value="guanyl_kin"/>
    <property type="match status" value="1"/>
</dbReference>
<dbReference type="InterPro" id="IPR027417">
    <property type="entry name" value="P-loop_NTPase"/>
</dbReference>